<reference evidence="2" key="1">
    <citation type="submission" date="2019-08" db="EMBL/GenBank/DDBJ databases">
        <title>Reference gene set and small RNA set construction with multiple tissues from Davidia involucrata Baill.</title>
        <authorList>
            <person name="Yang H."/>
            <person name="Zhou C."/>
            <person name="Li G."/>
            <person name="Wang J."/>
            <person name="Gao P."/>
            <person name="Wang M."/>
            <person name="Wang R."/>
            <person name="Zhao Y."/>
        </authorList>
    </citation>
    <scope>NUCLEOTIDE SEQUENCE</scope>
    <source>
        <tissue evidence="2">Mixed with DoveR01_LX</tissue>
    </source>
</reference>
<feature type="compositionally biased region" description="Low complexity" evidence="1">
    <location>
        <begin position="1"/>
        <end position="22"/>
    </location>
</feature>
<name>A0A5B7BK29_DAVIN</name>
<dbReference type="PANTHER" id="PTHR47590">
    <property type="entry name" value="F-BOX/KELCH-REPEAT PROTEIN SKIP25"/>
    <property type="match status" value="1"/>
</dbReference>
<evidence type="ECO:0000256" key="1">
    <source>
        <dbReference type="SAM" id="MobiDB-lite"/>
    </source>
</evidence>
<accession>A0A5B7BK29</accession>
<protein>
    <submittedName>
        <fullName evidence="2">Putative F-box/kelch-repeat protein SKIP25-like</fullName>
    </submittedName>
</protein>
<dbReference type="Gene3D" id="2.120.10.80">
    <property type="entry name" value="Kelch-type beta propeller"/>
    <property type="match status" value="1"/>
</dbReference>
<feature type="region of interest" description="Disordered" evidence="1">
    <location>
        <begin position="1"/>
        <end position="32"/>
    </location>
</feature>
<dbReference type="InterPro" id="IPR015915">
    <property type="entry name" value="Kelch-typ_b-propeller"/>
</dbReference>
<dbReference type="SUPFAM" id="SSF117281">
    <property type="entry name" value="Kelch motif"/>
    <property type="match status" value="1"/>
</dbReference>
<dbReference type="EMBL" id="GHES01038723">
    <property type="protein sequence ID" value="MPA69282.1"/>
    <property type="molecule type" value="Transcribed_RNA"/>
</dbReference>
<proteinExistence type="predicted"/>
<dbReference type="PANTHER" id="PTHR47590:SF1">
    <property type="entry name" value="F-BOX_KELCH-REPEAT PROTEIN SKIP25"/>
    <property type="match status" value="1"/>
</dbReference>
<sequence>MTNPITTASTTSTATAASGSTSKRQKLADQSNQDSLLPGLPDHIAQLCLSLVHPSLLYSVCRSWRRLIYSPSFPPFLSLYALLLPTQTAHHHSDSDSIEFFSFDPISSKWYSLPPLPPYPPLHILLRHPSFISRNLPIQSVAVSGNLVLLAATTHHFIPALPRPLIFSTLSQKWAFGPPLATPRRWCVTGASRAAVYVASGVGSRYSLEVARSVEKWDLQKNHCHHYHNNNKTSRGWNWEKMGGLRDGKFSRDAIDAIGWRRRLCMVNVKGNAAKEGVVYDIEKDSWEEMPDGMLAGWRGPAAAMDEDTIYVVDESKGALRRYDPDNDGWVEILESERLRGAEHMVAAGGRVCVVCGGGDGIVAVDVVALPPKLWVVDTPPGYQAIAVHILPRISLPDFQPPVLTSTSMK</sequence>
<evidence type="ECO:0000313" key="2">
    <source>
        <dbReference type="EMBL" id="MPA69282.1"/>
    </source>
</evidence>
<organism evidence="2">
    <name type="scientific">Davidia involucrata</name>
    <name type="common">Dove tree</name>
    <dbReference type="NCBI Taxonomy" id="16924"/>
    <lineage>
        <taxon>Eukaryota</taxon>
        <taxon>Viridiplantae</taxon>
        <taxon>Streptophyta</taxon>
        <taxon>Embryophyta</taxon>
        <taxon>Tracheophyta</taxon>
        <taxon>Spermatophyta</taxon>
        <taxon>Magnoliopsida</taxon>
        <taxon>eudicotyledons</taxon>
        <taxon>Gunneridae</taxon>
        <taxon>Pentapetalae</taxon>
        <taxon>asterids</taxon>
        <taxon>Cornales</taxon>
        <taxon>Nyssaceae</taxon>
        <taxon>Davidia</taxon>
    </lineage>
</organism>
<gene>
    <name evidence="2" type="ORF">Din_038723</name>
</gene>
<dbReference type="AlphaFoldDB" id="A0A5B7BK29"/>